<dbReference type="EMBL" id="JBJJXI010000032">
    <property type="protein sequence ID" value="KAL3402815.1"/>
    <property type="molecule type" value="Genomic_DNA"/>
</dbReference>
<organism evidence="3 4">
    <name type="scientific">Trichogramma kaykai</name>
    <dbReference type="NCBI Taxonomy" id="54128"/>
    <lineage>
        <taxon>Eukaryota</taxon>
        <taxon>Metazoa</taxon>
        <taxon>Ecdysozoa</taxon>
        <taxon>Arthropoda</taxon>
        <taxon>Hexapoda</taxon>
        <taxon>Insecta</taxon>
        <taxon>Pterygota</taxon>
        <taxon>Neoptera</taxon>
        <taxon>Endopterygota</taxon>
        <taxon>Hymenoptera</taxon>
        <taxon>Apocrita</taxon>
        <taxon>Proctotrupomorpha</taxon>
        <taxon>Chalcidoidea</taxon>
        <taxon>Trichogrammatidae</taxon>
        <taxon>Trichogramma</taxon>
    </lineage>
</organism>
<dbReference type="PANTHER" id="PTHR14689:SF0">
    <property type="entry name" value="COILED-COIL DOMAIN-CONTAINING PROTEIN 82"/>
    <property type="match status" value="1"/>
</dbReference>
<proteinExistence type="predicted"/>
<feature type="compositionally biased region" description="Low complexity" evidence="1">
    <location>
        <begin position="137"/>
        <end position="147"/>
    </location>
</feature>
<evidence type="ECO:0000259" key="2">
    <source>
        <dbReference type="Pfam" id="PF13926"/>
    </source>
</evidence>
<feature type="compositionally biased region" description="Low complexity" evidence="1">
    <location>
        <begin position="1096"/>
        <end position="1108"/>
    </location>
</feature>
<name>A0ABD2XCJ4_9HYME</name>
<feature type="region of interest" description="Disordered" evidence="1">
    <location>
        <begin position="852"/>
        <end position="1256"/>
    </location>
</feature>
<protein>
    <recommendedName>
        <fullName evidence="2">DUF4211 domain-containing protein</fullName>
    </recommendedName>
</protein>
<feature type="compositionally biased region" description="Low complexity" evidence="1">
    <location>
        <begin position="11"/>
        <end position="23"/>
    </location>
</feature>
<feature type="region of interest" description="Disordered" evidence="1">
    <location>
        <begin position="1602"/>
        <end position="1632"/>
    </location>
</feature>
<sequence>MDPGPWYATYSSSSSSSNRSSAGAVSSAFSTDHNLDQTLLLSSSAVPAIVSGSVENGGGSIIVSTSSSAPQIILQATHTTASLGSSGQTSPFSPTSFLQASGAAPVSYDVFSPFSFNSPKQATSYVSAQSVGGTAQGGVSSSQPGSPEEASYASSQNNDSYYRTSTSSPTAAWSLTNPKTQTTQDNPFGILPHESVTAVASPPQATKQQQQQQPTNSSNGSYSVYSPQNGSATEAAKTPSAWSSSKQQQQSRTTTESPIDDNASFYNHHNGGASAYSPADGTHQSCIVTTPNVLSSSSPVPTTIYLTAATTTTQNQQTVVANSHDESSQSSPVSYSIMSYASPSQASQASNNGKASGNGAAATVQFHVLGQAQQQRLYATTDQEYHHPVRSKSAASTDSAYSSSTSQNGPDCGGAPGVVPRRPSPMQSSSSHSQASPLGHVPSPATYPMYNSPMTSMSSPSPLQQQQQQAGNVVQMTPPSPMIDAVTRSPSQQQQNQVVYSSVITRALGTQNDSGVSKAYNTADGSNYERTQDYVQTTKQLCPWDGDIQQQQQQTTTAYLTGSDQSDTRVLTTQQIHGLLDDHHQQQHQHQHHHHLETSTINLQDLSTDDDPRELNGRRCAKIAPKRALPMTTGLESELANSVSYQLEALTASGQVVLNAQTSQQNGGYIELERWNLTPLQNGAKIIAAAPAAAASTYVTTQQQQHQQQQQQSAAAAAAAQVVQAASLVTANPTLLVAHPPTISYYPTFHIAQATPHITTHLQPQQQPQPQTTTVVSSDLQHTIEISTLDLQNDCQQHLPQQQQQQPQLITIQQQDINSYNPDNVVREERPQVIVPDIEEELGFLKQVNNTTTTTTQRHSQHQQQNRHQHNHHNNGHYHNQQSRHSNNQQLHLQHQQQHNNNHHNNHHGVVTNSEPNSGFMTSFLKFLQGEKDSSPPPLARGGRKTGSWPKAVNKPYSNSASNSADAWSNNRNSTTTTTTTDTKDKPAAIDYANDPRYFPLPKERKRFDSSDDGFSSSENELGGSSHLVAAIGRNKAGKSKENSRQNGGGDDSNAAASGLPYGLGPALPIKPPEGRPKKGRPIKPGGPTDRKRKAAAAAAAAAAEAAAKGLPYPPIPESKKKKLQQQQQSMPRRESSRRKAKEKPKLDSESRSAQGDDPNDEMDDELGDSDSDPAWTPVKSSADEDEHKHRRKRGRPPVIFKRGYNKRHSDFLDDSTSSTQQQHHQPKRPGRKRKNHVEAQRVANSRSSGLAAGSVAGNGGGLMASAEDRSSYSSHSPLADDEIDIAPFKSGEFVVIKTDLDQEYPPLWRIDGKTLLQKYEPFQANGKTLYRNISTYSGWAPQSRYIYQSVPVKFWQQNKEETIVEFLRDQMTVDEGEAITRFMKDTEKYQDNFEVYIQTLISQALDSNFLTEIFQEQDEYFLLNVKKVDEITEERKQRLLSTTKWQSNVITALSTWPCINLLKDNIADRNKTCSGCGRVKLFSRILLYGQPYNSTTLEGCPPVPQVPQEKDFLFCRVCQTKVNLFNKVAHQKYLMFLECARMVAQKRAGDVHKDTTIILNELLADEAWLNQLFRDVRAIWAEIDSLHEKVRKKAEKLAAAAAAAAESENKQQEQQSQELKQQQHQQQQQSNLQDNFNNEAAQQQMQLLQQQQQLQIQQEQIRQNQLQRQQLNLQQRLMNGLSYS</sequence>
<dbReference type="InterPro" id="IPR025451">
    <property type="entry name" value="DUF4211"/>
</dbReference>
<feature type="compositionally biased region" description="Low complexity" evidence="1">
    <location>
        <begin position="877"/>
        <end position="900"/>
    </location>
</feature>
<feature type="region of interest" description="Disordered" evidence="1">
    <location>
        <begin position="1"/>
        <end position="23"/>
    </location>
</feature>
<dbReference type="Proteomes" id="UP001627154">
    <property type="component" value="Unassembled WGS sequence"/>
</dbReference>
<evidence type="ECO:0000313" key="3">
    <source>
        <dbReference type="EMBL" id="KAL3402815.1"/>
    </source>
</evidence>
<feature type="compositionally biased region" description="Polar residues" evidence="1">
    <location>
        <begin position="152"/>
        <end position="186"/>
    </location>
</feature>
<keyword evidence="4" id="KW-1185">Reference proteome</keyword>
<feature type="region of interest" description="Disordered" evidence="1">
    <location>
        <begin position="129"/>
        <end position="278"/>
    </location>
</feature>
<feature type="compositionally biased region" description="Low complexity" evidence="1">
    <location>
        <begin position="448"/>
        <end position="469"/>
    </location>
</feature>
<feature type="compositionally biased region" description="Polar residues" evidence="1">
    <location>
        <begin position="911"/>
        <end position="921"/>
    </location>
</feature>
<accession>A0ABD2XCJ4</accession>
<feature type="domain" description="DUF4211" evidence="2">
    <location>
        <begin position="1379"/>
        <end position="1498"/>
    </location>
</feature>
<dbReference type="PANTHER" id="PTHR14689">
    <property type="entry name" value="PHORBOL-ESTER_DAG-TYPE DOMAIN-CONTAINING PROTEIN"/>
    <property type="match status" value="1"/>
</dbReference>
<feature type="compositionally biased region" description="Polar residues" evidence="1">
    <location>
        <begin position="214"/>
        <end position="232"/>
    </location>
</feature>
<feature type="compositionally biased region" description="Basic residues" evidence="1">
    <location>
        <begin position="1225"/>
        <end position="1236"/>
    </location>
</feature>
<feature type="region of interest" description="Disordered" evidence="1">
    <location>
        <begin position="316"/>
        <end position="335"/>
    </location>
</feature>
<feature type="region of interest" description="Disordered" evidence="1">
    <location>
        <begin position="384"/>
        <end position="479"/>
    </location>
</feature>
<evidence type="ECO:0000313" key="4">
    <source>
        <dbReference type="Proteomes" id="UP001627154"/>
    </source>
</evidence>
<feature type="compositionally biased region" description="Low complexity" evidence="1">
    <location>
        <begin position="420"/>
        <end position="437"/>
    </location>
</feature>
<dbReference type="Pfam" id="PF13926">
    <property type="entry name" value="DUF4211"/>
    <property type="match status" value="1"/>
</dbReference>
<feature type="compositionally biased region" description="Basic residues" evidence="1">
    <location>
        <begin position="859"/>
        <end position="876"/>
    </location>
</feature>
<feature type="compositionally biased region" description="Acidic residues" evidence="1">
    <location>
        <begin position="1158"/>
        <end position="1172"/>
    </location>
</feature>
<reference evidence="3 4" key="1">
    <citation type="journal article" date="2024" name="bioRxiv">
        <title>A reference genome for Trichogramma kaykai: A tiny desert-dwelling parasitoid wasp with competing sex-ratio distorters.</title>
        <authorList>
            <person name="Culotta J."/>
            <person name="Lindsey A.R."/>
        </authorList>
    </citation>
    <scope>NUCLEOTIDE SEQUENCE [LARGE SCALE GENOMIC DNA]</scope>
    <source>
        <strain evidence="3 4">KSX58</strain>
    </source>
</reference>
<feature type="compositionally biased region" description="Low complexity" evidence="1">
    <location>
        <begin position="958"/>
        <end position="981"/>
    </location>
</feature>
<evidence type="ECO:0000256" key="1">
    <source>
        <dbReference type="SAM" id="MobiDB-lite"/>
    </source>
</evidence>
<feature type="compositionally biased region" description="Low complexity" evidence="1">
    <location>
        <begin position="391"/>
        <end position="406"/>
    </location>
</feature>
<comment type="caution">
    <text evidence="3">The sequence shown here is derived from an EMBL/GenBank/DDBJ whole genome shotgun (WGS) entry which is preliminary data.</text>
</comment>
<gene>
    <name evidence="3" type="ORF">TKK_003992</name>
</gene>